<dbReference type="InterPro" id="IPR013785">
    <property type="entry name" value="Aldolase_TIM"/>
</dbReference>
<sequence length="122" mass="14010">MQEHTESNNSEGMKYKQISKLDEEELRRLTGVKRKTFEKIIEILIEEEAKKKAKGGMEDRVNIDHAATFRNARGTSYPNPLRAAEIAINAGANFITAHLREDRRHISDEDVFNLKKKKLALC</sequence>
<dbReference type="GO" id="GO:0005829">
    <property type="term" value="C:cytosol"/>
    <property type="evidence" value="ECO:0007669"/>
    <property type="project" value="TreeGrafter"/>
</dbReference>
<evidence type="ECO:0000313" key="4">
    <source>
        <dbReference type="EMBL" id="KAB7500552.1"/>
    </source>
</evidence>
<dbReference type="GO" id="GO:0033856">
    <property type="term" value="F:pyridoxine 5'-phosphate synthase activity"/>
    <property type="evidence" value="ECO:0007669"/>
    <property type="project" value="InterPro"/>
</dbReference>
<evidence type="ECO:0000313" key="5">
    <source>
        <dbReference type="Proteomes" id="UP000326759"/>
    </source>
</evidence>
<dbReference type="SUPFAM" id="SSF63892">
    <property type="entry name" value="Pyridoxine 5'-phosphate synthase"/>
    <property type="match status" value="1"/>
</dbReference>
<evidence type="ECO:0000256" key="1">
    <source>
        <dbReference type="ARBA" id="ARBA00022490"/>
    </source>
</evidence>
<keyword evidence="3" id="KW-0664">Pyridoxine biosynthesis</keyword>
<name>A0A5N5T2J5_9CRUS</name>
<evidence type="ECO:0000256" key="2">
    <source>
        <dbReference type="ARBA" id="ARBA00022679"/>
    </source>
</evidence>
<keyword evidence="5" id="KW-1185">Reference proteome</keyword>
<dbReference type="Gene3D" id="3.20.20.70">
    <property type="entry name" value="Aldolase class I"/>
    <property type="match status" value="1"/>
</dbReference>
<dbReference type="InterPro" id="IPR004569">
    <property type="entry name" value="PyrdxlP_synth_PdxJ"/>
</dbReference>
<proteinExistence type="predicted"/>
<keyword evidence="1" id="KW-0963">Cytoplasm</keyword>
<gene>
    <name evidence="4" type="primary">pdxJ_1</name>
    <name evidence="4" type="ORF">Anas_11699</name>
</gene>
<comment type="caution">
    <text evidence="4">The sequence shown here is derived from an EMBL/GenBank/DDBJ whole genome shotgun (WGS) entry which is preliminary data.</text>
</comment>
<dbReference type="PANTHER" id="PTHR30456">
    <property type="entry name" value="PYRIDOXINE 5'-PHOSPHATE SYNTHASE"/>
    <property type="match status" value="1"/>
</dbReference>
<organism evidence="4 5">
    <name type="scientific">Armadillidium nasatum</name>
    <dbReference type="NCBI Taxonomy" id="96803"/>
    <lineage>
        <taxon>Eukaryota</taxon>
        <taxon>Metazoa</taxon>
        <taxon>Ecdysozoa</taxon>
        <taxon>Arthropoda</taxon>
        <taxon>Crustacea</taxon>
        <taxon>Multicrustacea</taxon>
        <taxon>Malacostraca</taxon>
        <taxon>Eumalacostraca</taxon>
        <taxon>Peracarida</taxon>
        <taxon>Isopoda</taxon>
        <taxon>Oniscidea</taxon>
        <taxon>Crinocheta</taxon>
        <taxon>Armadillidiidae</taxon>
        <taxon>Armadillidium</taxon>
    </lineage>
</organism>
<reference evidence="4 5" key="1">
    <citation type="journal article" date="2019" name="PLoS Biol.">
        <title>Sex chromosomes control vertical transmission of feminizing Wolbachia symbionts in an isopod.</title>
        <authorList>
            <person name="Becking T."/>
            <person name="Chebbi M.A."/>
            <person name="Giraud I."/>
            <person name="Moumen B."/>
            <person name="Laverre T."/>
            <person name="Caubet Y."/>
            <person name="Peccoud J."/>
            <person name="Gilbert C."/>
            <person name="Cordaux R."/>
        </authorList>
    </citation>
    <scope>NUCLEOTIDE SEQUENCE [LARGE SCALE GENOMIC DNA]</scope>
    <source>
        <strain evidence="4">ANa2</strain>
        <tissue evidence="4">Whole body excluding digestive tract and cuticle</tissue>
    </source>
</reference>
<dbReference type="GO" id="GO:0008615">
    <property type="term" value="P:pyridoxine biosynthetic process"/>
    <property type="evidence" value="ECO:0007669"/>
    <property type="project" value="UniProtKB-KW"/>
</dbReference>
<accession>A0A5N5T2J5</accession>
<protein>
    <submittedName>
        <fullName evidence="4">Pyridoxine 5'-phosphate synthase</fullName>
    </submittedName>
</protein>
<keyword evidence="2" id="KW-0808">Transferase</keyword>
<dbReference type="Proteomes" id="UP000326759">
    <property type="component" value="Unassembled WGS sequence"/>
</dbReference>
<evidence type="ECO:0000256" key="3">
    <source>
        <dbReference type="ARBA" id="ARBA00023096"/>
    </source>
</evidence>
<dbReference type="AlphaFoldDB" id="A0A5N5T2J5"/>
<dbReference type="EMBL" id="SEYY01013652">
    <property type="protein sequence ID" value="KAB7500552.1"/>
    <property type="molecule type" value="Genomic_DNA"/>
</dbReference>
<dbReference type="InterPro" id="IPR036130">
    <property type="entry name" value="Pyridoxine-5'_phos_synth"/>
</dbReference>
<dbReference type="PANTHER" id="PTHR30456:SF0">
    <property type="entry name" value="PYRIDOXINE 5'-PHOSPHATE SYNTHASE"/>
    <property type="match status" value="1"/>
</dbReference>
<dbReference type="Pfam" id="PF03740">
    <property type="entry name" value="PdxJ"/>
    <property type="match status" value="1"/>
</dbReference>